<feature type="non-terminal residue" evidence="21">
    <location>
        <position position="467"/>
    </location>
</feature>
<keyword evidence="8 21" id="KW-0808">Transferase</keyword>
<evidence type="ECO:0000256" key="8">
    <source>
        <dbReference type="ARBA" id="ARBA00022679"/>
    </source>
</evidence>
<evidence type="ECO:0000256" key="9">
    <source>
        <dbReference type="ARBA" id="ARBA00022692"/>
    </source>
</evidence>
<keyword evidence="17" id="KW-0325">Glycoprotein</keyword>
<evidence type="ECO:0000256" key="16">
    <source>
        <dbReference type="ARBA" id="ARBA00023157"/>
    </source>
</evidence>
<dbReference type="InterPro" id="IPR003406">
    <property type="entry name" value="Glyco_trans_14"/>
</dbReference>
<keyword evidence="20" id="KW-0732">Signal</keyword>
<dbReference type="GO" id="GO:0046872">
    <property type="term" value="F:metal ion binding"/>
    <property type="evidence" value="ECO:0007669"/>
    <property type="project" value="UniProtKB-KW"/>
</dbReference>
<evidence type="ECO:0000313" key="21">
    <source>
        <dbReference type="EMBL" id="KFM67199.1"/>
    </source>
</evidence>
<evidence type="ECO:0000256" key="12">
    <source>
        <dbReference type="ARBA" id="ARBA00022968"/>
    </source>
</evidence>
<dbReference type="UniPathway" id="UPA00756"/>
<comment type="pathway">
    <text evidence="4">Glycan metabolism; heparan sulfate biosynthesis.</text>
</comment>
<keyword evidence="13" id="KW-1133">Transmembrane helix</keyword>
<evidence type="ECO:0000256" key="11">
    <source>
        <dbReference type="ARBA" id="ARBA00022824"/>
    </source>
</evidence>
<keyword evidence="10" id="KW-0479">Metal-binding</keyword>
<dbReference type="OMA" id="SKMYTIA"/>
<protein>
    <recommendedName>
        <fullName evidence="6">protein xylosyltransferase</fullName>
        <ecNumber evidence="6">2.4.2.26</ecNumber>
    </recommendedName>
    <alternativeName>
        <fullName evidence="18">Peptide O-xylosyltransferase</fullName>
    </alternativeName>
</protein>
<evidence type="ECO:0000256" key="19">
    <source>
        <dbReference type="ARBA" id="ARBA00047847"/>
    </source>
</evidence>
<dbReference type="PANTHER" id="PTHR46025:SF3">
    <property type="entry name" value="XYLOSYLTRANSFERASE OXT"/>
    <property type="match status" value="1"/>
</dbReference>
<comment type="catalytic activity">
    <reaction evidence="19">
        <text>UDP-alpha-D-xylose + L-seryl-[protein] = 3-O-(beta-D-xylosyl)-L-seryl-[protein] + UDP + H(+)</text>
        <dbReference type="Rhea" id="RHEA:50192"/>
        <dbReference type="Rhea" id="RHEA-COMP:9863"/>
        <dbReference type="Rhea" id="RHEA-COMP:12567"/>
        <dbReference type="ChEBI" id="CHEBI:15378"/>
        <dbReference type="ChEBI" id="CHEBI:29999"/>
        <dbReference type="ChEBI" id="CHEBI:57632"/>
        <dbReference type="ChEBI" id="CHEBI:58223"/>
        <dbReference type="ChEBI" id="CHEBI:132085"/>
        <dbReference type="EC" id="2.4.2.26"/>
    </reaction>
</comment>
<dbReference type="Pfam" id="PF02485">
    <property type="entry name" value="Branch"/>
    <property type="match status" value="1"/>
</dbReference>
<keyword evidence="12" id="KW-0735">Signal-anchor</keyword>
<comment type="subcellular location">
    <subcellularLocation>
        <location evidence="2">Endoplasmic reticulum membrane</location>
        <topology evidence="2">Single-pass type II membrane protein</topology>
    </subcellularLocation>
    <subcellularLocation>
        <location evidence="1">Golgi apparatus membrane</location>
        <topology evidence="1">Single-pass type II membrane protein</topology>
    </subcellularLocation>
</comment>
<gene>
    <name evidence="21" type="ORF">X975_24761</name>
</gene>
<evidence type="ECO:0000256" key="6">
    <source>
        <dbReference type="ARBA" id="ARBA00011972"/>
    </source>
</evidence>
<dbReference type="AlphaFoldDB" id="A0A087TQ10"/>
<reference evidence="21 22" key="1">
    <citation type="submission" date="2013-11" db="EMBL/GenBank/DDBJ databases">
        <title>Genome sequencing of Stegodyphus mimosarum.</title>
        <authorList>
            <person name="Bechsgaard J."/>
        </authorList>
    </citation>
    <scope>NUCLEOTIDE SEQUENCE [LARGE SCALE GENOMIC DNA]</scope>
</reference>
<proteinExistence type="inferred from homology"/>
<dbReference type="PANTHER" id="PTHR46025">
    <property type="entry name" value="XYLOSYLTRANSFERASE OXT"/>
    <property type="match status" value="1"/>
</dbReference>
<evidence type="ECO:0000256" key="3">
    <source>
        <dbReference type="ARBA" id="ARBA00004840"/>
    </source>
</evidence>
<keyword evidence="7" id="KW-0328">Glycosyltransferase</keyword>
<dbReference type="InterPro" id="IPR043538">
    <property type="entry name" value="XYLT"/>
</dbReference>
<evidence type="ECO:0000256" key="13">
    <source>
        <dbReference type="ARBA" id="ARBA00022989"/>
    </source>
</evidence>
<accession>A0A087TQ10</accession>
<dbReference type="EC" id="2.4.2.26" evidence="6"/>
<keyword evidence="16" id="KW-1015">Disulfide bond</keyword>
<sequence length="467" mass="53786">MNFILVFLLIILGLMGLDAEKITLPDGRIFVIPDIESYKYILHNESPSSLEHFYILQETQSKSTLLCPKGYFIIEINQELAINQSVTLSEPDITLKHKASLLQPELAESRRTAPCPTIYDCLGYQACLFKFSNEFCQRDPVWSVRKIVLLTVVCMRDDIHIVSSQFQKQKNFVLHILYKLENDEAGITKHKDYSLVNIQHVELPEDLVFSGQCSLPQTATQIEGYFGKCNEVPLPNEDIALKMWTILGRTKSKNCAEELKQVFCAFQYNKQGLCIPPIYHNNKTEKNQKITRMYNFRSLPNPGYRRNVLRYKHFLSDHQNELVPARLAFLIMCHKSVPAVIELLHSIYREQFLYLIHVDKQATEIREELLYSLSMSHFNAKNIFVLPPEQSFVSSWASYDIVRAELEGFEELLRLGLWDFVINLSGSDLPLRSVDDLAIALAPNRGLSFLPYIHFVNKEGSKSNENV</sequence>
<dbReference type="UniPathway" id="UPA00755"/>
<evidence type="ECO:0000256" key="14">
    <source>
        <dbReference type="ARBA" id="ARBA00023034"/>
    </source>
</evidence>
<evidence type="ECO:0000256" key="10">
    <source>
        <dbReference type="ARBA" id="ARBA00022723"/>
    </source>
</evidence>
<feature type="chain" id="PRO_5001829818" description="protein xylosyltransferase" evidence="20">
    <location>
        <begin position="20"/>
        <end position="467"/>
    </location>
</feature>
<dbReference type="OrthoDB" id="6285875at2759"/>
<keyword evidence="15" id="KW-0472">Membrane</keyword>
<keyword evidence="9" id="KW-0812">Transmembrane</keyword>
<comment type="similarity">
    <text evidence="5">Belongs to the glycosyltransferase 14 family. XylT subfamily.</text>
</comment>
<dbReference type="GO" id="GO:0030158">
    <property type="term" value="F:protein xylosyltransferase activity"/>
    <property type="evidence" value="ECO:0007669"/>
    <property type="project" value="UniProtKB-EC"/>
</dbReference>
<dbReference type="STRING" id="407821.A0A087TQ10"/>
<dbReference type="GO" id="GO:0000139">
    <property type="term" value="C:Golgi membrane"/>
    <property type="evidence" value="ECO:0007669"/>
    <property type="project" value="UniProtKB-SubCell"/>
</dbReference>
<keyword evidence="11" id="KW-0256">Endoplasmic reticulum</keyword>
<evidence type="ECO:0000256" key="7">
    <source>
        <dbReference type="ARBA" id="ARBA00022676"/>
    </source>
</evidence>
<evidence type="ECO:0000256" key="5">
    <source>
        <dbReference type="ARBA" id="ARBA00010195"/>
    </source>
</evidence>
<name>A0A087TQ10_STEMI</name>
<organism evidence="21 22">
    <name type="scientific">Stegodyphus mimosarum</name>
    <name type="common">African social velvet spider</name>
    <dbReference type="NCBI Taxonomy" id="407821"/>
    <lineage>
        <taxon>Eukaryota</taxon>
        <taxon>Metazoa</taxon>
        <taxon>Ecdysozoa</taxon>
        <taxon>Arthropoda</taxon>
        <taxon>Chelicerata</taxon>
        <taxon>Arachnida</taxon>
        <taxon>Araneae</taxon>
        <taxon>Araneomorphae</taxon>
        <taxon>Entelegynae</taxon>
        <taxon>Eresoidea</taxon>
        <taxon>Eresidae</taxon>
        <taxon>Stegodyphus</taxon>
    </lineage>
</organism>
<evidence type="ECO:0000256" key="20">
    <source>
        <dbReference type="SAM" id="SignalP"/>
    </source>
</evidence>
<evidence type="ECO:0000256" key="1">
    <source>
        <dbReference type="ARBA" id="ARBA00004323"/>
    </source>
</evidence>
<comment type="pathway">
    <text evidence="3">Glycan metabolism; chondroitin sulfate biosynthesis.</text>
</comment>
<feature type="signal peptide" evidence="20">
    <location>
        <begin position="1"/>
        <end position="19"/>
    </location>
</feature>
<evidence type="ECO:0000313" key="22">
    <source>
        <dbReference type="Proteomes" id="UP000054359"/>
    </source>
</evidence>
<dbReference type="GO" id="GO:0015012">
    <property type="term" value="P:heparan sulfate proteoglycan biosynthetic process"/>
    <property type="evidence" value="ECO:0007669"/>
    <property type="project" value="UniProtKB-UniPathway"/>
</dbReference>
<keyword evidence="14" id="KW-0333">Golgi apparatus</keyword>
<dbReference type="GO" id="GO:0005789">
    <property type="term" value="C:endoplasmic reticulum membrane"/>
    <property type="evidence" value="ECO:0007669"/>
    <property type="project" value="UniProtKB-SubCell"/>
</dbReference>
<dbReference type="EMBL" id="KK116251">
    <property type="protein sequence ID" value="KFM67199.1"/>
    <property type="molecule type" value="Genomic_DNA"/>
</dbReference>
<dbReference type="GO" id="GO:0050650">
    <property type="term" value="P:chondroitin sulfate proteoglycan biosynthetic process"/>
    <property type="evidence" value="ECO:0007669"/>
    <property type="project" value="TreeGrafter"/>
</dbReference>
<evidence type="ECO:0000256" key="4">
    <source>
        <dbReference type="ARBA" id="ARBA00005093"/>
    </source>
</evidence>
<evidence type="ECO:0000256" key="2">
    <source>
        <dbReference type="ARBA" id="ARBA00004648"/>
    </source>
</evidence>
<evidence type="ECO:0000256" key="17">
    <source>
        <dbReference type="ARBA" id="ARBA00023180"/>
    </source>
</evidence>
<evidence type="ECO:0000256" key="18">
    <source>
        <dbReference type="ARBA" id="ARBA00042865"/>
    </source>
</evidence>
<keyword evidence="22" id="KW-1185">Reference proteome</keyword>
<dbReference type="Proteomes" id="UP000054359">
    <property type="component" value="Unassembled WGS sequence"/>
</dbReference>
<evidence type="ECO:0000256" key="15">
    <source>
        <dbReference type="ARBA" id="ARBA00023136"/>
    </source>
</evidence>